<name>A0ABV4GJN9_9BRAD</name>
<dbReference type="Proteomes" id="UP001565474">
    <property type="component" value="Unassembled WGS sequence"/>
</dbReference>
<evidence type="ECO:0000313" key="2">
    <source>
        <dbReference type="Proteomes" id="UP001565474"/>
    </source>
</evidence>
<dbReference type="EMBL" id="JBGBZN010000002">
    <property type="protein sequence ID" value="MEY9472150.1"/>
    <property type="molecule type" value="Genomic_DNA"/>
</dbReference>
<keyword evidence="2" id="KW-1185">Reference proteome</keyword>
<reference evidence="1 2" key="1">
    <citation type="submission" date="2024-07" db="EMBL/GenBank/DDBJ databases">
        <title>Genomic Encyclopedia of Type Strains, Phase V (KMG-V): Genome sequencing to study the core and pangenomes of soil and plant-associated prokaryotes.</title>
        <authorList>
            <person name="Whitman W."/>
        </authorList>
    </citation>
    <scope>NUCLEOTIDE SEQUENCE [LARGE SCALE GENOMIC DNA]</scope>
    <source>
        <strain evidence="1 2">USDA 222</strain>
    </source>
</reference>
<sequence>MALDQAFEDRLSIYGDAATLGKMLEAADQITDFHAYASEIAIEDPNSQP</sequence>
<accession>A0ABV4GJN9</accession>
<proteinExistence type="predicted"/>
<dbReference type="RefSeq" id="WP_157785277.1">
    <property type="nucleotide sequence ID" value="NZ_JBGBYD010000002.1"/>
</dbReference>
<protein>
    <submittedName>
        <fullName evidence="1">Uncharacterized protein</fullName>
    </submittedName>
</protein>
<evidence type="ECO:0000313" key="1">
    <source>
        <dbReference type="EMBL" id="MEY9472150.1"/>
    </source>
</evidence>
<comment type="caution">
    <text evidence="1">The sequence shown here is derived from an EMBL/GenBank/DDBJ whole genome shotgun (WGS) entry which is preliminary data.</text>
</comment>
<organism evidence="1 2">
    <name type="scientific">Bradyrhizobium yuanmingense</name>
    <dbReference type="NCBI Taxonomy" id="108015"/>
    <lineage>
        <taxon>Bacteria</taxon>
        <taxon>Pseudomonadati</taxon>
        <taxon>Pseudomonadota</taxon>
        <taxon>Alphaproteobacteria</taxon>
        <taxon>Hyphomicrobiales</taxon>
        <taxon>Nitrobacteraceae</taxon>
        <taxon>Bradyrhizobium</taxon>
    </lineage>
</organism>
<gene>
    <name evidence="1" type="ORF">ABH992_004549</name>
</gene>